<gene>
    <name evidence="11" type="ORF">FA15DRAFT_694373</name>
</gene>
<dbReference type="SUPFAM" id="SSF47571">
    <property type="entry name" value="Cloroperoxidase"/>
    <property type="match status" value="1"/>
</dbReference>
<dbReference type="Proteomes" id="UP000307440">
    <property type="component" value="Unassembled WGS sequence"/>
</dbReference>
<dbReference type="Gene3D" id="1.10.489.10">
    <property type="entry name" value="Chloroperoxidase-like"/>
    <property type="match status" value="1"/>
</dbReference>
<feature type="region of interest" description="Disordered" evidence="8">
    <location>
        <begin position="43"/>
        <end position="64"/>
    </location>
</feature>
<dbReference type="Pfam" id="PF01328">
    <property type="entry name" value="Peroxidase_2"/>
    <property type="match status" value="1"/>
</dbReference>
<name>A0A5C3KXD8_COPMA</name>
<evidence type="ECO:0000256" key="6">
    <source>
        <dbReference type="ARBA" id="ARBA00023004"/>
    </source>
</evidence>
<evidence type="ECO:0000256" key="2">
    <source>
        <dbReference type="ARBA" id="ARBA00022559"/>
    </source>
</evidence>
<keyword evidence="4" id="KW-0479">Metal-binding</keyword>
<organism evidence="11 12">
    <name type="scientific">Coprinopsis marcescibilis</name>
    <name type="common">Agaric fungus</name>
    <name type="synonym">Psathyrella marcescibilis</name>
    <dbReference type="NCBI Taxonomy" id="230819"/>
    <lineage>
        <taxon>Eukaryota</taxon>
        <taxon>Fungi</taxon>
        <taxon>Dikarya</taxon>
        <taxon>Basidiomycota</taxon>
        <taxon>Agaricomycotina</taxon>
        <taxon>Agaricomycetes</taxon>
        <taxon>Agaricomycetidae</taxon>
        <taxon>Agaricales</taxon>
        <taxon>Agaricineae</taxon>
        <taxon>Psathyrellaceae</taxon>
        <taxon>Coprinopsis</taxon>
    </lineage>
</organism>
<evidence type="ECO:0000256" key="5">
    <source>
        <dbReference type="ARBA" id="ARBA00023002"/>
    </source>
</evidence>
<dbReference type="InterPro" id="IPR036851">
    <property type="entry name" value="Chloroperoxidase-like_sf"/>
</dbReference>
<reference evidence="11 12" key="1">
    <citation type="journal article" date="2019" name="Nat. Ecol. Evol.">
        <title>Megaphylogeny resolves global patterns of mushroom evolution.</title>
        <authorList>
            <person name="Varga T."/>
            <person name="Krizsan K."/>
            <person name="Foldi C."/>
            <person name="Dima B."/>
            <person name="Sanchez-Garcia M."/>
            <person name="Sanchez-Ramirez S."/>
            <person name="Szollosi G.J."/>
            <person name="Szarkandi J.G."/>
            <person name="Papp V."/>
            <person name="Albert L."/>
            <person name="Andreopoulos W."/>
            <person name="Angelini C."/>
            <person name="Antonin V."/>
            <person name="Barry K.W."/>
            <person name="Bougher N.L."/>
            <person name="Buchanan P."/>
            <person name="Buyck B."/>
            <person name="Bense V."/>
            <person name="Catcheside P."/>
            <person name="Chovatia M."/>
            <person name="Cooper J."/>
            <person name="Damon W."/>
            <person name="Desjardin D."/>
            <person name="Finy P."/>
            <person name="Geml J."/>
            <person name="Haridas S."/>
            <person name="Hughes K."/>
            <person name="Justo A."/>
            <person name="Karasinski D."/>
            <person name="Kautmanova I."/>
            <person name="Kiss B."/>
            <person name="Kocsube S."/>
            <person name="Kotiranta H."/>
            <person name="LaButti K.M."/>
            <person name="Lechner B.E."/>
            <person name="Liimatainen K."/>
            <person name="Lipzen A."/>
            <person name="Lukacs Z."/>
            <person name="Mihaltcheva S."/>
            <person name="Morgado L.N."/>
            <person name="Niskanen T."/>
            <person name="Noordeloos M.E."/>
            <person name="Ohm R.A."/>
            <person name="Ortiz-Santana B."/>
            <person name="Ovrebo C."/>
            <person name="Racz N."/>
            <person name="Riley R."/>
            <person name="Savchenko A."/>
            <person name="Shiryaev A."/>
            <person name="Soop K."/>
            <person name="Spirin V."/>
            <person name="Szebenyi C."/>
            <person name="Tomsovsky M."/>
            <person name="Tulloss R.E."/>
            <person name="Uehling J."/>
            <person name="Grigoriev I.V."/>
            <person name="Vagvolgyi C."/>
            <person name="Papp T."/>
            <person name="Martin F.M."/>
            <person name="Miettinen O."/>
            <person name="Hibbett D.S."/>
            <person name="Nagy L.G."/>
        </authorList>
    </citation>
    <scope>NUCLEOTIDE SEQUENCE [LARGE SCALE GENOMIC DNA]</scope>
    <source>
        <strain evidence="11 12">CBS 121175</strain>
    </source>
</reference>
<dbReference type="GO" id="GO:0046872">
    <property type="term" value="F:metal ion binding"/>
    <property type="evidence" value="ECO:0007669"/>
    <property type="project" value="UniProtKB-KW"/>
</dbReference>
<evidence type="ECO:0000256" key="4">
    <source>
        <dbReference type="ARBA" id="ARBA00022723"/>
    </source>
</evidence>
<keyword evidence="3" id="KW-0349">Heme</keyword>
<evidence type="ECO:0000256" key="7">
    <source>
        <dbReference type="ARBA" id="ARBA00025795"/>
    </source>
</evidence>
<comment type="cofactor">
    <cofactor evidence="1">
        <name>heme b</name>
        <dbReference type="ChEBI" id="CHEBI:60344"/>
    </cofactor>
</comment>
<evidence type="ECO:0000313" key="11">
    <source>
        <dbReference type="EMBL" id="TFK24503.1"/>
    </source>
</evidence>
<evidence type="ECO:0000256" key="8">
    <source>
        <dbReference type="SAM" id="MobiDB-lite"/>
    </source>
</evidence>
<evidence type="ECO:0000256" key="3">
    <source>
        <dbReference type="ARBA" id="ARBA00022617"/>
    </source>
</evidence>
<evidence type="ECO:0000256" key="1">
    <source>
        <dbReference type="ARBA" id="ARBA00001970"/>
    </source>
</evidence>
<protein>
    <submittedName>
        <fullName evidence="11">Cloroperoxidase</fullName>
    </submittedName>
</protein>
<keyword evidence="2 11" id="KW-0575">Peroxidase</keyword>
<dbReference type="EMBL" id="ML210199">
    <property type="protein sequence ID" value="TFK24503.1"/>
    <property type="molecule type" value="Genomic_DNA"/>
</dbReference>
<feature type="chain" id="PRO_5022813041" evidence="9">
    <location>
        <begin position="22"/>
        <end position="379"/>
    </location>
</feature>
<dbReference type="PANTHER" id="PTHR33577:SF16">
    <property type="entry name" value="HEME HALOPEROXIDASE FAMILY PROFILE DOMAIN-CONTAINING PROTEIN"/>
    <property type="match status" value="1"/>
</dbReference>
<proteinExistence type="inferred from homology"/>
<accession>A0A5C3KXD8</accession>
<evidence type="ECO:0000256" key="9">
    <source>
        <dbReference type="SAM" id="SignalP"/>
    </source>
</evidence>
<keyword evidence="9" id="KW-0732">Signal</keyword>
<dbReference type="InterPro" id="IPR000028">
    <property type="entry name" value="Chloroperoxidase"/>
</dbReference>
<keyword evidence="12" id="KW-1185">Reference proteome</keyword>
<dbReference type="PROSITE" id="PS51405">
    <property type="entry name" value="HEME_HALOPEROXIDASE"/>
    <property type="match status" value="1"/>
</dbReference>
<comment type="similarity">
    <text evidence="7">Belongs to the chloroperoxidase family.</text>
</comment>
<dbReference type="AlphaFoldDB" id="A0A5C3KXD8"/>
<evidence type="ECO:0000313" key="12">
    <source>
        <dbReference type="Proteomes" id="UP000307440"/>
    </source>
</evidence>
<dbReference type="OrthoDB" id="2542103at2759"/>
<sequence>MTIKTLSVLLSTLVLALQVSAFPQYGTLAGLDARQVERVVPTLNARVPPPPPGPPAFTGAKLVDDRDHPWRPLRQGDIRGPCPGLNTLASHGYLPRNGVATPTQIINAVQEGFNMVNNGAKIATYAAHILEGNVVTDLLSIGGKTSLTGPDAPPPASIGGISHHGTFEGDASITRGDAFFGDNHSFNQTLFDQFVDFSNRFGNGFYNYTVGGELRFHRIQQSIATNPEFSIRGFRHTTAYGEAAFIANIFVDGRKTGAEAHQLDMDSARSFFKDMRYPRGFFRSNKPTAGEGADIIFAAHPTEPGHNVGGVNSFVVDTSMGGVLDQCLFYTQLVNVTIKGLYPSPTGILRRNLNINLGFLYEAIGFPPSCPQVFPFGTN</sequence>
<feature type="signal peptide" evidence="9">
    <location>
        <begin position="1"/>
        <end position="21"/>
    </location>
</feature>
<keyword evidence="6" id="KW-0408">Iron</keyword>
<dbReference type="GO" id="GO:0004601">
    <property type="term" value="F:peroxidase activity"/>
    <property type="evidence" value="ECO:0007669"/>
    <property type="project" value="UniProtKB-KW"/>
</dbReference>
<keyword evidence="5" id="KW-0560">Oxidoreductase</keyword>
<evidence type="ECO:0000259" key="10">
    <source>
        <dbReference type="PROSITE" id="PS51405"/>
    </source>
</evidence>
<dbReference type="PANTHER" id="PTHR33577">
    <property type="entry name" value="STERIGMATOCYSTIN BIOSYNTHESIS PEROXIDASE STCC-RELATED"/>
    <property type="match status" value="1"/>
</dbReference>
<feature type="domain" description="Heme haloperoxidase family profile" evidence="10">
    <location>
        <begin position="66"/>
        <end position="299"/>
    </location>
</feature>